<feature type="compositionally biased region" description="Polar residues" evidence="2">
    <location>
        <begin position="150"/>
        <end position="165"/>
    </location>
</feature>
<sequence length="555" mass="58907">MCSDVTDTSCPLQQLTGRLSSCLRVLPISVQATAITCCHVCACAALALCSRMASEEHGRLRTSRCMIKERAGADLSSLVIRGLDLNCSDGPHAQLFRQPLPPLAPPSQCRHLTRRRKLPIPARRKTQVASACDLRLFTSDVIKGMMLSGTRSQFQSQSPMPSTQEQPRHGGDRCALSGVKAGLEFRLGKVPRDSPEEVCVRVEAVALNFFDVVAVMGAMPSHVAGHRLACSEGGLGVGSDFAGLVTGVGAPFSQQGDGRLRLRLGDEVFGVAPPGPGALSTYLRFKNGHFPDPALCALVPRGRVNFAEAASLPTVALTACAGAVQFAQLAHGETVLIHAASGGAGLSALAVARRLGAMPTCTAGSAKKQCFLRVVHGIRDVTSSRDGHAFTMDMLEASMSSATPSTNVPAVVLNSLTHDDFVPRSVATLGVGGRFLELGKLKAWSATQMSTLRPDVRYAALLLDGRIAQAPASLQSELRAIANGVCSRELRLPPIALHSFPNQVLLAFKVLQQAKHIGKIVLMFECGQGGPEVGSEPEWSSLDMKCRHLTERSQC</sequence>
<comment type="caution">
    <text evidence="4">The sequence shown here is derived from an EMBL/GenBank/DDBJ whole genome shotgun (WGS) entry which is preliminary data.</text>
</comment>
<dbReference type="Gene3D" id="3.40.50.720">
    <property type="entry name" value="NAD(P)-binding Rossmann-like Domain"/>
    <property type="match status" value="1"/>
</dbReference>
<dbReference type="InterPro" id="IPR020843">
    <property type="entry name" value="ER"/>
</dbReference>
<name>A0A813EEJ7_POLGL</name>
<dbReference type="InterPro" id="IPR036291">
    <property type="entry name" value="NAD(P)-bd_dom_sf"/>
</dbReference>
<evidence type="ECO:0000313" key="5">
    <source>
        <dbReference type="Proteomes" id="UP000654075"/>
    </source>
</evidence>
<dbReference type="GO" id="GO:0016491">
    <property type="term" value="F:oxidoreductase activity"/>
    <property type="evidence" value="ECO:0007669"/>
    <property type="project" value="InterPro"/>
</dbReference>
<dbReference type="GO" id="GO:0016740">
    <property type="term" value="F:transferase activity"/>
    <property type="evidence" value="ECO:0007669"/>
    <property type="project" value="UniProtKB-KW"/>
</dbReference>
<dbReference type="InterPro" id="IPR011032">
    <property type="entry name" value="GroES-like_sf"/>
</dbReference>
<reference evidence="4" key="1">
    <citation type="submission" date="2021-02" db="EMBL/GenBank/DDBJ databases">
        <authorList>
            <person name="Dougan E. K."/>
            <person name="Rhodes N."/>
            <person name="Thang M."/>
            <person name="Chan C."/>
        </authorList>
    </citation>
    <scope>NUCLEOTIDE SEQUENCE</scope>
</reference>
<dbReference type="EMBL" id="CAJNNV010009076">
    <property type="protein sequence ID" value="CAE8596981.1"/>
    <property type="molecule type" value="Genomic_DNA"/>
</dbReference>
<feature type="domain" description="Enoyl reductase (ER)" evidence="3">
    <location>
        <begin position="178"/>
        <end position="522"/>
    </location>
</feature>
<evidence type="ECO:0000313" key="4">
    <source>
        <dbReference type="EMBL" id="CAE8596981.1"/>
    </source>
</evidence>
<dbReference type="SUPFAM" id="SSF50129">
    <property type="entry name" value="GroES-like"/>
    <property type="match status" value="1"/>
</dbReference>
<evidence type="ECO:0000256" key="1">
    <source>
        <dbReference type="ARBA" id="ARBA00022679"/>
    </source>
</evidence>
<proteinExistence type="predicted"/>
<dbReference type="SUPFAM" id="SSF51735">
    <property type="entry name" value="NAD(P)-binding Rossmann-fold domains"/>
    <property type="match status" value="1"/>
</dbReference>
<dbReference type="OrthoDB" id="9930022at2759"/>
<dbReference type="CDD" id="cd05195">
    <property type="entry name" value="enoyl_red"/>
    <property type="match status" value="1"/>
</dbReference>
<feature type="region of interest" description="Disordered" evidence="2">
    <location>
        <begin position="150"/>
        <end position="173"/>
    </location>
</feature>
<accession>A0A813EEJ7</accession>
<keyword evidence="1" id="KW-0808">Transferase</keyword>
<organism evidence="4 5">
    <name type="scientific">Polarella glacialis</name>
    <name type="common">Dinoflagellate</name>
    <dbReference type="NCBI Taxonomy" id="89957"/>
    <lineage>
        <taxon>Eukaryota</taxon>
        <taxon>Sar</taxon>
        <taxon>Alveolata</taxon>
        <taxon>Dinophyceae</taxon>
        <taxon>Suessiales</taxon>
        <taxon>Suessiaceae</taxon>
        <taxon>Polarella</taxon>
    </lineage>
</organism>
<dbReference type="Proteomes" id="UP000654075">
    <property type="component" value="Unassembled WGS sequence"/>
</dbReference>
<dbReference type="SMART" id="SM00829">
    <property type="entry name" value="PKS_ER"/>
    <property type="match status" value="1"/>
</dbReference>
<evidence type="ECO:0000259" key="3">
    <source>
        <dbReference type="SMART" id="SM00829"/>
    </source>
</evidence>
<dbReference type="PANTHER" id="PTHR45681:SF6">
    <property type="entry name" value="POLYKETIDE SYNTHASE 37"/>
    <property type="match status" value="1"/>
</dbReference>
<protein>
    <recommendedName>
        <fullName evidence="3">Enoyl reductase (ER) domain-containing protein</fullName>
    </recommendedName>
</protein>
<dbReference type="InterPro" id="IPR050444">
    <property type="entry name" value="Polyketide_Synthase"/>
</dbReference>
<gene>
    <name evidence="4" type="ORF">PGLA1383_LOCUS15436</name>
</gene>
<dbReference type="PANTHER" id="PTHR45681">
    <property type="entry name" value="POLYKETIDE SYNTHASE 44-RELATED"/>
    <property type="match status" value="1"/>
</dbReference>
<evidence type="ECO:0000256" key="2">
    <source>
        <dbReference type="SAM" id="MobiDB-lite"/>
    </source>
</evidence>
<dbReference type="Gene3D" id="3.90.180.10">
    <property type="entry name" value="Medium-chain alcohol dehydrogenases, catalytic domain"/>
    <property type="match status" value="1"/>
</dbReference>
<dbReference type="AlphaFoldDB" id="A0A813EEJ7"/>
<keyword evidence="5" id="KW-1185">Reference proteome</keyword>